<keyword evidence="3" id="KW-1185">Reference proteome</keyword>
<dbReference type="AlphaFoldDB" id="A0AAD3R0S6"/>
<dbReference type="Pfam" id="PF20406">
    <property type="entry name" value="SAM_KSR1_N"/>
    <property type="match status" value="1"/>
</dbReference>
<keyword evidence="2" id="KW-0418">Kinase</keyword>
<dbReference type="Gene3D" id="6.10.140.1120">
    <property type="match status" value="1"/>
</dbReference>
<comment type="caution">
    <text evidence="2">The sequence shown here is derived from an EMBL/GenBank/DDBJ whole genome shotgun (WGS) entry which is preliminary data.</text>
</comment>
<dbReference type="EMBL" id="BRZM01000015">
    <property type="protein sequence ID" value="GLD52994.1"/>
    <property type="molecule type" value="Genomic_DNA"/>
</dbReference>
<dbReference type="InterPro" id="IPR046861">
    <property type="entry name" value="SAM_KSR1_N"/>
</dbReference>
<protein>
    <submittedName>
        <fullName evidence="2">Kinase suppressor of Ras 1-like isoform X1</fullName>
    </submittedName>
</protein>
<organism evidence="2 3">
    <name type="scientific">Lates japonicus</name>
    <name type="common">Japanese lates</name>
    <dbReference type="NCBI Taxonomy" id="270547"/>
    <lineage>
        <taxon>Eukaryota</taxon>
        <taxon>Metazoa</taxon>
        <taxon>Chordata</taxon>
        <taxon>Craniata</taxon>
        <taxon>Vertebrata</taxon>
        <taxon>Euteleostomi</taxon>
        <taxon>Actinopterygii</taxon>
        <taxon>Neopterygii</taxon>
        <taxon>Teleostei</taxon>
        <taxon>Neoteleostei</taxon>
        <taxon>Acanthomorphata</taxon>
        <taxon>Carangaria</taxon>
        <taxon>Carangaria incertae sedis</taxon>
        <taxon>Centropomidae</taxon>
        <taxon>Lates</taxon>
    </lineage>
</organism>
<dbReference type="GO" id="GO:0016301">
    <property type="term" value="F:kinase activity"/>
    <property type="evidence" value="ECO:0007669"/>
    <property type="project" value="UniProtKB-KW"/>
</dbReference>
<evidence type="ECO:0000313" key="2">
    <source>
        <dbReference type="EMBL" id="GLD52994.1"/>
    </source>
</evidence>
<reference evidence="2" key="1">
    <citation type="submission" date="2022-08" db="EMBL/GenBank/DDBJ databases">
        <title>Genome sequencing of akame (Lates japonicus).</title>
        <authorList>
            <person name="Hashiguchi Y."/>
            <person name="Takahashi H."/>
        </authorList>
    </citation>
    <scope>NUCLEOTIDE SEQUENCE</scope>
    <source>
        <strain evidence="2">Kochi</strain>
    </source>
</reference>
<evidence type="ECO:0000313" key="3">
    <source>
        <dbReference type="Proteomes" id="UP001279410"/>
    </source>
</evidence>
<evidence type="ECO:0000259" key="1">
    <source>
        <dbReference type="Pfam" id="PF20406"/>
    </source>
</evidence>
<keyword evidence="2" id="KW-0808">Transferase</keyword>
<dbReference type="Proteomes" id="UP001279410">
    <property type="component" value="Unassembled WGS sequence"/>
</dbReference>
<feature type="domain" description="Kinase suppressor RAS 1 N-terminal helical hairpin" evidence="1">
    <location>
        <begin position="28"/>
        <end position="64"/>
    </location>
</feature>
<gene>
    <name evidence="2" type="ORF">AKAME5_000581000</name>
</gene>
<dbReference type="InterPro" id="IPR046933">
    <property type="entry name" value="SAM_KSR1_N_sf"/>
</dbReference>
<name>A0AAD3R0S6_LATJO</name>
<proteinExistence type="predicted"/>
<sequence length="67" mass="7570">MDREVGRGDKVVYSRTEPGQAEEALHQCQLIQKLVDISISSLQALRTKCAATNDLTQQEIRTLEVQR</sequence>
<accession>A0AAD3R0S6</accession>